<dbReference type="InterPro" id="IPR035647">
    <property type="entry name" value="EFG_III/V"/>
</dbReference>
<dbReference type="Pfam" id="PF09186">
    <property type="entry name" value="DUF1949"/>
    <property type="match status" value="1"/>
</dbReference>
<feature type="domain" description="UPF0029" evidence="1">
    <location>
        <begin position="1"/>
        <end position="42"/>
    </location>
</feature>
<sequence>LLGQFAGKIVSSDYQASVRLRVALPFAHVNAFSTKLADFSRGSLQLLAIEE</sequence>
<dbReference type="GO" id="GO:0043168">
    <property type="term" value="F:anion binding"/>
    <property type="evidence" value="ECO:0007669"/>
    <property type="project" value="UniProtKB-ARBA"/>
</dbReference>
<dbReference type="Gene3D" id="3.30.70.240">
    <property type="match status" value="1"/>
</dbReference>
<feature type="non-terminal residue" evidence="2">
    <location>
        <position position="1"/>
    </location>
</feature>
<comment type="caution">
    <text evidence="2">The sequence shown here is derived from an EMBL/GenBank/DDBJ whole genome shotgun (WGS) entry which is preliminary data.</text>
</comment>
<evidence type="ECO:0000259" key="1">
    <source>
        <dbReference type="Pfam" id="PF09186"/>
    </source>
</evidence>
<keyword evidence="3" id="KW-1185">Reference proteome</keyword>
<accession>A0A4Z0MF14</accession>
<proteinExistence type="predicted"/>
<dbReference type="GO" id="GO:0017111">
    <property type="term" value="F:ribonucleoside triphosphate phosphatase activity"/>
    <property type="evidence" value="ECO:0007669"/>
    <property type="project" value="UniProtKB-ARBA"/>
</dbReference>
<name>A0A4Z0MF14_SALET</name>
<protein>
    <submittedName>
        <fullName evidence="2">YigZ family protein</fullName>
    </submittedName>
</protein>
<evidence type="ECO:0000313" key="2">
    <source>
        <dbReference type="EMBL" id="TGD78121.1"/>
    </source>
</evidence>
<evidence type="ECO:0000313" key="3">
    <source>
        <dbReference type="Proteomes" id="UP000298196"/>
    </source>
</evidence>
<dbReference type="Proteomes" id="UP000298196">
    <property type="component" value="Unassembled WGS sequence"/>
</dbReference>
<dbReference type="EMBL" id="PYKI01001500">
    <property type="protein sequence ID" value="TGD78121.1"/>
    <property type="molecule type" value="Genomic_DNA"/>
</dbReference>
<dbReference type="AlphaFoldDB" id="A0A4Z0MF14"/>
<dbReference type="SUPFAM" id="SSF54980">
    <property type="entry name" value="EF-G C-terminal domain-like"/>
    <property type="match status" value="1"/>
</dbReference>
<gene>
    <name evidence="2" type="ORF">C9F07_14280</name>
</gene>
<organism evidence="2 3">
    <name type="scientific">Salmonella enterica subsp. enterica serovar Poona</name>
    <dbReference type="NCBI Taxonomy" id="436295"/>
    <lineage>
        <taxon>Bacteria</taxon>
        <taxon>Pseudomonadati</taxon>
        <taxon>Pseudomonadota</taxon>
        <taxon>Gammaproteobacteria</taxon>
        <taxon>Enterobacterales</taxon>
        <taxon>Enterobacteriaceae</taxon>
        <taxon>Salmonella</taxon>
    </lineage>
</organism>
<dbReference type="GO" id="GO:0032561">
    <property type="term" value="F:guanyl ribonucleotide binding"/>
    <property type="evidence" value="ECO:0007669"/>
    <property type="project" value="UniProtKB-ARBA"/>
</dbReference>
<dbReference type="InterPro" id="IPR015269">
    <property type="entry name" value="UPF0029_Impact_C"/>
</dbReference>
<reference evidence="2 3" key="1">
    <citation type="submission" date="2018-03" db="EMBL/GenBank/DDBJ databases">
        <title>Non-Typhoidal Salmonella genome sequencing and assembly.</title>
        <authorList>
            <person name="Matchawe C."/>
        </authorList>
    </citation>
    <scope>NUCLEOTIDE SEQUENCE [LARGE SCALE GENOMIC DNA]</scope>
    <source>
        <strain evidence="2 3">22sa</strain>
    </source>
</reference>